<evidence type="ECO:0000313" key="2">
    <source>
        <dbReference type="Proteomes" id="UP001479436"/>
    </source>
</evidence>
<keyword evidence="2" id="KW-1185">Reference proteome</keyword>
<name>A0ABR2VKA5_9FUNG</name>
<comment type="caution">
    <text evidence="1">The sequence shown here is derived from an EMBL/GenBank/DDBJ whole genome shotgun (WGS) entry which is preliminary data.</text>
</comment>
<feature type="non-terminal residue" evidence="1">
    <location>
        <position position="381"/>
    </location>
</feature>
<evidence type="ECO:0000313" key="1">
    <source>
        <dbReference type="EMBL" id="KAK9659813.1"/>
    </source>
</evidence>
<dbReference type="Proteomes" id="UP001479436">
    <property type="component" value="Unassembled WGS sequence"/>
</dbReference>
<dbReference type="EMBL" id="JASJQH010013028">
    <property type="protein sequence ID" value="KAK9659813.1"/>
    <property type="molecule type" value="Genomic_DNA"/>
</dbReference>
<proteinExistence type="predicted"/>
<dbReference type="Gene3D" id="3.30.470.30">
    <property type="entry name" value="DNA ligase/mRNA capping enzyme"/>
    <property type="match status" value="1"/>
</dbReference>
<organism evidence="1 2">
    <name type="scientific">Basidiobolus ranarum</name>
    <dbReference type="NCBI Taxonomy" id="34480"/>
    <lineage>
        <taxon>Eukaryota</taxon>
        <taxon>Fungi</taxon>
        <taxon>Fungi incertae sedis</taxon>
        <taxon>Zoopagomycota</taxon>
        <taxon>Entomophthoromycotina</taxon>
        <taxon>Basidiobolomycetes</taxon>
        <taxon>Basidiobolales</taxon>
        <taxon>Basidiobolaceae</taxon>
        <taxon>Basidiobolus</taxon>
    </lineage>
</organism>
<gene>
    <name evidence="1" type="ORF">K7432_018470</name>
</gene>
<dbReference type="SUPFAM" id="SSF56091">
    <property type="entry name" value="DNA ligase/mRNA capping enzyme, catalytic domain"/>
    <property type="match status" value="1"/>
</dbReference>
<reference evidence="1 2" key="1">
    <citation type="submission" date="2023-04" db="EMBL/GenBank/DDBJ databases">
        <title>Genome of Basidiobolus ranarum AG-B5.</title>
        <authorList>
            <person name="Stajich J.E."/>
            <person name="Carter-House D."/>
            <person name="Gryganskyi A."/>
        </authorList>
    </citation>
    <scope>NUCLEOTIDE SEQUENCE [LARGE SCALE GENOMIC DNA]</scope>
    <source>
        <strain evidence="1 2">AG-B5</strain>
    </source>
</reference>
<protein>
    <submittedName>
        <fullName evidence="1">Uncharacterized protein</fullName>
    </submittedName>
</protein>
<sequence>MDDKSVLNSMLIFGKSLGKCAELELRMDGTIITEYGINKIKCALGPDDWKHITYTEKQIKPTRTSGEYYYRKIDNEQPVCKSTLKRKKILGDWYTLVLSSEVNVSYDIKINSFSIKPIQKQRWSKTFDDFRIDITEIPDNNTLLRFVELEILSFDKLNIQTLFDTAQLCILCTLDDKTFVPKTLRTLLAKQSNIVIKKFKLNKPVTLTKTNLPDLVLSKKHYMMSAKIDGERLLLTLIGGYLCTLKPNMDRDCFCNVLTHITEHSQRKPIALDIEKINPDKYFILDILTYNGKNLTKHKLPDRLSYIKTFLSNIQPYLTHPTLFESKPYLPMTVFPTLSMFKKYEHIMDGIVFTHNKHYHNKIYKWKHIGTTVDLEWNPLT</sequence>
<accession>A0ABR2VKA5</accession>